<keyword evidence="6" id="KW-1185">Reference proteome</keyword>
<reference evidence="5" key="1">
    <citation type="submission" date="2021-06" db="EMBL/GenBank/DDBJ databases">
        <title>Genome Sequence of Mortierella hyaline Strain SCG-10, a Cold-Adapted, Nitrate-Reducing Fungus Isolated from Soil in Minnesota, USA.</title>
        <authorList>
            <person name="Aldossari N."/>
        </authorList>
    </citation>
    <scope>NUCLEOTIDE SEQUENCE</scope>
    <source>
        <strain evidence="5">SCG-10</strain>
    </source>
</reference>
<dbReference type="GO" id="GO:0005576">
    <property type="term" value="C:extracellular region"/>
    <property type="evidence" value="ECO:0007669"/>
    <property type="project" value="UniProtKB-SubCell"/>
</dbReference>
<protein>
    <recommendedName>
        <fullName evidence="4">Crinkler effector protein N-terminal domain-containing protein</fullName>
    </recommendedName>
</protein>
<dbReference type="OrthoDB" id="2673191at2759"/>
<comment type="caution">
    <text evidence="5">The sequence shown here is derived from an EMBL/GenBank/DDBJ whole genome shotgun (WGS) entry which is preliminary data.</text>
</comment>
<name>A0A9P7XQS3_9FUNG</name>
<organism evidence="5 6">
    <name type="scientific">Linnemannia hyalina</name>
    <dbReference type="NCBI Taxonomy" id="64524"/>
    <lineage>
        <taxon>Eukaryota</taxon>
        <taxon>Fungi</taxon>
        <taxon>Fungi incertae sedis</taxon>
        <taxon>Mucoromycota</taxon>
        <taxon>Mortierellomycotina</taxon>
        <taxon>Mortierellomycetes</taxon>
        <taxon>Mortierellales</taxon>
        <taxon>Mortierellaceae</taxon>
        <taxon>Linnemannia</taxon>
    </lineage>
</organism>
<evidence type="ECO:0000313" key="6">
    <source>
        <dbReference type="Proteomes" id="UP000707451"/>
    </source>
</evidence>
<proteinExistence type="predicted"/>
<dbReference type="EMBL" id="JAHRHY010000014">
    <property type="protein sequence ID" value="KAG9064274.1"/>
    <property type="molecule type" value="Genomic_DNA"/>
</dbReference>
<evidence type="ECO:0000259" key="4">
    <source>
        <dbReference type="Pfam" id="PF20147"/>
    </source>
</evidence>
<gene>
    <name evidence="5" type="ORF">KI688_003462</name>
</gene>
<dbReference type="AlphaFoldDB" id="A0A9P7XQS3"/>
<dbReference type="Pfam" id="PF20147">
    <property type="entry name" value="Crinkler"/>
    <property type="match status" value="1"/>
</dbReference>
<evidence type="ECO:0000313" key="5">
    <source>
        <dbReference type="EMBL" id="KAG9064274.1"/>
    </source>
</evidence>
<dbReference type="GO" id="GO:0043657">
    <property type="term" value="C:host cell"/>
    <property type="evidence" value="ECO:0007669"/>
    <property type="project" value="UniProtKB-SubCell"/>
</dbReference>
<evidence type="ECO:0000256" key="1">
    <source>
        <dbReference type="ARBA" id="ARBA00004340"/>
    </source>
</evidence>
<accession>A0A9P7XQS3</accession>
<evidence type="ECO:0000256" key="2">
    <source>
        <dbReference type="ARBA" id="ARBA00004613"/>
    </source>
</evidence>
<keyword evidence="3" id="KW-0964">Secreted</keyword>
<comment type="subcellular location">
    <subcellularLocation>
        <location evidence="1">Host cell</location>
    </subcellularLocation>
    <subcellularLocation>
        <location evidence="2">Secreted</location>
    </subcellularLocation>
</comment>
<feature type="domain" description="Crinkler effector protein N-terminal" evidence="4">
    <location>
        <begin position="8"/>
        <end position="68"/>
    </location>
</feature>
<sequence>MASWRHGVKKLIKSEKSPRIDDVAADELTLWRVSVPITEDNDKIPIQLDNVTNNDRKKLGPVTHLWRGLSSAASLAHG</sequence>
<dbReference type="Proteomes" id="UP000707451">
    <property type="component" value="Unassembled WGS sequence"/>
</dbReference>
<evidence type="ECO:0000256" key="3">
    <source>
        <dbReference type="ARBA" id="ARBA00022525"/>
    </source>
</evidence>
<dbReference type="InterPro" id="IPR045379">
    <property type="entry name" value="Crinkler_N"/>
</dbReference>